<reference evidence="1 2" key="2">
    <citation type="submission" date="2017-10" db="EMBL/GenBank/DDBJ databases">
        <title>Genome analyses suggest a sexual origin of heterokaryosis in a supposedly ancient asexual fungus.</title>
        <authorList>
            <person name="Corradi N."/>
            <person name="Sedzielewska K."/>
            <person name="Noel J."/>
            <person name="Charron P."/>
            <person name="Farinelli L."/>
            <person name="Marton T."/>
            <person name="Kruger M."/>
            <person name="Pelin A."/>
            <person name="Brachmann A."/>
            <person name="Corradi N."/>
        </authorList>
    </citation>
    <scope>NUCLEOTIDE SEQUENCE [LARGE SCALE GENOMIC DNA]</scope>
    <source>
        <strain evidence="1 2">A1</strain>
    </source>
</reference>
<dbReference type="Proteomes" id="UP000232688">
    <property type="component" value="Unassembled WGS sequence"/>
</dbReference>
<dbReference type="EMBL" id="LLXH01006358">
    <property type="protein sequence ID" value="PKC52122.1"/>
    <property type="molecule type" value="Genomic_DNA"/>
</dbReference>
<dbReference type="VEuPathDB" id="FungiDB:RhiirA1_405147"/>
<organism evidence="1 2">
    <name type="scientific">Rhizophagus irregularis</name>
    <dbReference type="NCBI Taxonomy" id="588596"/>
    <lineage>
        <taxon>Eukaryota</taxon>
        <taxon>Fungi</taxon>
        <taxon>Fungi incertae sedis</taxon>
        <taxon>Mucoromycota</taxon>
        <taxon>Glomeromycotina</taxon>
        <taxon>Glomeromycetes</taxon>
        <taxon>Glomerales</taxon>
        <taxon>Glomeraceae</taxon>
        <taxon>Rhizophagus</taxon>
    </lineage>
</organism>
<accession>A0A2N0QM50</accession>
<proteinExistence type="predicted"/>
<comment type="caution">
    <text evidence="1">The sequence shown here is derived from an EMBL/GenBank/DDBJ whole genome shotgun (WGS) entry which is preliminary data.</text>
</comment>
<sequence length="100" mass="11541">GSSNIKECPFFGGISIKKDKRMCQGIKFCQFTDQEFVNQEHCSVDFDSETFKKYTQQQDINSKEAKTYTLFLAVKESSCPFKKENIPCDGRARIGRMTNY</sequence>
<gene>
    <name evidence="1" type="ORF">RhiirA1_405147</name>
</gene>
<dbReference type="AlphaFoldDB" id="A0A2N0QM50"/>
<evidence type="ECO:0000313" key="1">
    <source>
        <dbReference type="EMBL" id="PKC52122.1"/>
    </source>
</evidence>
<name>A0A2N0QM50_9GLOM</name>
<evidence type="ECO:0000313" key="2">
    <source>
        <dbReference type="Proteomes" id="UP000232688"/>
    </source>
</evidence>
<protein>
    <submittedName>
        <fullName evidence="1">Uncharacterized protein</fullName>
    </submittedName>
</protein>
<reference evidence="1 2" key="1">
    <citation type="submission" date="2017-10" db="EMBL/GenBank/DDBJ databases">
        <title>Extensive intraspecific genome diversity in a model arbuscular mycorrhizal fungus.</title>
        <authorList>
            <person name="Chen E.C.H."/>
            <person name="Morin E."/>
            <person name="Baudet D."/>
            <person name="Noel J."/>
            <person name="Ndikumana S."/>
            <person name="Charron P."/>
            <person name="St-Onge C."/>
            <person name="Giorgi J."/>
            <person name="Grigoriev I.V."/>
            <person name="Roux C."/>
            <person name="Martin F.M."/>
            <person name="Corradi N."/>
        </authorList>
    </citation>
    <scope>NUCLEOTIDE SEQUENCE [LARGE SCALE GENOMIC DNA]</scope>
    <source>
        <strain evidence="1 2">A1</strain>
    </source>
</reference>
<feature type="non-terminal residue" evidence="1">
    <location>
        <position position="1"/>
    </location>
</feature>